<evidence type="ECO:0000313" key="1">
    <source>
        <dbReference type="EMBL" id="CAG5088762.1"/>
    </source>
</evidence>
<name>A0ABN7S1M6_OIKDI</name>
<dbReference type="EMBL" id="OU015568">
    <property type="protein sequence ID" value="CAG5088762.1"/>
    <property type="molecule type" value="Genomic_DNA"/>
</dbReference>
<reference evidence="1 2" key="1">
    <citation type="submission" date="2021-04" db="EMBL/GenBank/DDBJ databases">
        <authorList>
            <person name="Bliznina A."/>
        </authorList>
    </citation>
    <scope>NUCLEOTIDE SEQUENCE [LARGE SCALE GENOMIC DNA]</scope>
</reference>
<evidence type="ECO:0000313" key="2">
    <source>
        <dbReference type="Proteomes" id="UP001158576"/>
    </source>
</evidence>
<gene>
    <name evidence="1" type="ORF">OKIOD_LOCUS3520</name>
</gene>
<keyword evidence="2" id="KW-1185">Reference proteome</keyword>
<proteinExistence type="predicted"/>
<protein>
    <submittedName>
        <fullName evidence="1">Oidioi.mRNA.OKI2018_I69.PAR.g11962.t1.cds</fullName>
    </submittedName>
</protein>
<organism evidence="1 2">
    <name type="scientific">Oikopleura dioica</name>
    <name type="common">Tunicate</name>
    <dbReference type="NCBI Taxonomy" id="34765"/>
    <lineage>
        <taxon>Eukaryota</taxon>
        <taxon>Metazoa</taxon>
        <taxon>Chordata</taxon>
        <taxon>Tunicata</taxon>
        <taxon>Appendicularia</taxon>
        <taxon>Copelata</taxon>
        <taxon>Oikopleuridae</taxon>
        <taxon>Oikopleura</taxon>
    </lineage>
</organism>
<sequence length="233" mass="27429">MAFKAFNIRAPKKKLSRRQSRAELEIRAKSLDLPPTSVRSVVLRFLEQNHLWNFDDVWEDAIGTKLIKRALQEDRTTRGLMEIFELSKKQHKIRPIGITRYLNELVYVLRNVYKSTELKGFELDSQQIEVFIRKLELNEEIVFSSDYHLLYSLLSYLGWDVFQDSYSSTVYLQWKCLELDLRVNLDTFSNYSKIESGHFVMVITLTKSTPIELVLTQLKTQAKANSRRLVLIF</sequence>
<accession>A0ABN7S1M6</accession>
<dbReference type="Proteomes" id="UP001158576">
    <property type="component" value="Chromosome PAR"/>
</dbReference>